<proteinExistence type="predicted"/>
<dbReference type="InterPro" id="IPR018337">
    <property type="entry name" value="Cell_wall/Cho-bd_repeat"/>
</dbReference>
<evidence type="ECO:0000259" key="3">
    <source>
        <dbReference type="PROSITE" id="PS51272"/>
    </source>
</evidence>
<dbReference type="Proteomes" id="UP000283880">
    <property type="component" value="Unassembled WGS sequence"/>
</dbReference>
<evidence type="ECO:0000256" key="1">
    <source>
        <dbReference type="ARBA" id="ARBA00022737"/>
    </source>
</evidence>
<reference evidence="4 5" key="1">
    <citation type="submission" date="2018-08" db="EMBL/GenBank/DDBJ databases">
        <title>A genome reference for cultivated species of the human gut microbiota.</title>
        <authorList>
            <person name="Zou Y."/>
            <person name="Xue W."/>
            <person name="Luo G."/>
        </authorList>
    </citation>
    <scope>NUCLEOTIDE SEQUENCE [LARGE SCALE GENOMIC DNA]</scope>
    <source>
        <strain evidence="4 5">AF04-15</strain>
    </source>
</reference>
<feature type="domain" description="SLH" evidence="3">
    <location>
        <begin position="569"/>
        <end position="632"/>
    </location>
</feature>
<dbReference type="Gene3D" id="2.10.270.10">
    <property type="entry name" value="Cholin Binding"/>
    <property type="match status" value="1"/>
</dbReference>
<keyword evidence="1" id="KW-0677">Repeat</keyword>
<dbReference type="EMBL" id="QSBM01000016">
    <property type="protein sequence ID" value="RGX26359.1"/>
    <property type="molecule type" value="Genomic_DNA"/>
</dbReference>
<sequence length="731" mass="77209">MKPTQGTGDWKSGTGAALEFSGLKQGVMYYLWTYIPGNEYTEDSDLSLPLKVTTLISGVEASVTAPVAGNAPADSATVPAGAGYEVSAVAWEPSDSSFQFGEAYKVTVTLKPKSDYAFAPTDKVSGKLNGHSAVITAGATTGTVILSYQFDKLPDAVIAIQTQPANITVTEGKISGSLIVAASVSTGGSVSYAWYSCDDMLKTNPQSTGVTTASFSIPAALQDGAYYYFCRISATGANDIDSSVAVVTVKKESNNPGGNGGGSSGGSISYIEPEPQSSYTVAGDNISRSVSRSDLKKLADTGKSLTLGCDKAGMTFDPAALKAILAAVPATAGNITFAAASANLGAFPDAAKQIGAHPVYDFTISYKDSKGNLVTVPVNFPAGSAAITLNYTPAAAEVTGSLFMVYVDGKGAVTWLDKSSYDNGKMLAEVPHFSTYGVAYKTPAPVFTDITGHWAKEDIEFVAARGLLSGTGNNQFSPDGTMTRGMFVTALGRLAGVNPDSYKTRSFTDVKADAYYAAYVEWAAQKNIVKGTGDKLFSPDAPVTREQMAVMMVNYAGQMGYSIPTPLAAVTFADSDQISAWAAKEVAAMQRAGIVKGKDGNRFDPQASATRAEVSAVLRRFVESVIDPATATGWIKNDSGHWLYYKGGTALTGWQTIGKLRYFFNADGVMHEGWKQDESTGKWYYWTNAGAATGWREIGGKWYYFDEYGVMAVNTKVDGYEIGPDGARKED</sequence>
<organism evidence="4 5">
    <name type="scientific">Enterocloster asparagiformis</name>
    <dbReference type="NCBI Taxonomy" id="333367"/>
    <lineage>
        <taxon>Bacteria</taxon>
        <taxon>Bacillati</taxon>
        <taxon>Bacillota</taxon>
        <taxon>Clostridia</taxon>
        <taxon>Lachnospirales</taxon>
        <taxon>Lachnospiraceae</taxon>
        <taxon>Enterocloster</taxon>
    </lineage>
</organism>
<evidence type="ECO:0000256" key="2">
    <source>
        <dbReference type="PROSITE-ProRule" id="PRU00591"/>
    </source>
</evidence>
<feature type="domain" description="SLH" evidence="3">
    <location>
        <begin position="442"/>
        <end position="501"/>
    </location>
</feature>
<dbReference type="PANTHER" id="PTHR43308:SF5">
    <property type="entry name" value="S-LAYER PROTEIN _ PEPTIDOGLYCAN ENDO-BETA-N-ACETYLGLUCOSAMINIDASE"/>
    <property type="match status" value="1"/>
</dbReference>
<dbReference type="PROSITE" id="PS51272">
    <property type="entry name" value="SLH"/>
    <property type="match status" value="3"/>
</dbReference>
<name>A0A413FBF3_9FIRM</name>
<feature type="domain" description="SLH" evidence="3">
    <location>
        <begin position="503"/>
        <end position="566"/>
    </location>
</feature>
<dbReference type="Pfam" id="PF00395">
    <property type="entry name" value="SLH"/>
    <property type="match status" value="3"/>
</dbReference>
<dbReference type="InterPro" id="IPR001119">
    <property type="entry name" value="SLH_dom"/>
</dbReference>
<dbReference type="Pfam" id="PF19127">
    <property type="entry name" value="Choline_bind_3"/>
    <property type="match status" value="1"/>
</dbReference>
<comment type="caution">
    <text evidence="4">The sequence shown here is derived from an EMBL/GenBank/DDBJ whole genome shotgun (WGS) entry which is preliminary data.</text>
</comment>
<dbReference type="SUPFAM" id="SSF69360">
    <property type="entry name" value="Cell wall binding repeat"/>
    <property type="match status" value="1"/>
</dbReference>
<dbReference type="Pfam" id="PF01473">
    <property type="entry name" value="Choline_bind_1"/>
    <property type="match status" value="1"/>
</dbReference>
<evidence type="ECO:0000313" key="5">
    <source>
        <dbReference type="Proteomes" id="UP000283880"/>
    </source>
</evidence>
<dbReference type="PROSITE" id="PS51170">
    <property type="entry name" value="CW"/>
    <property type="match status" value="2"/>
</dbReference>
<accession>A0A413FBF3</accession>
<dbReference type="InterPro" id="IPR051465">
    <property type="entry name" value="Cell_Envelope_Struct_Comp"/>
</dbReference>
<protein>
    <recommendedName>
        <fullName evidence="3">SLH domain-containing protein</fullName>
    </recommendedName>
</protein>
<gene>
    <name evidence="4" type="ORF">DWV29_19770</name>
</gene>
<evidence type="ECO:0000313" key="4">
    <source>
        <dbReference type="EMBL" id="RGX26359.1"/>
    </source>
</evidence>
<dbReference type="AlphaFoldDB" id="A0A413FBF3"/>
<feature type="repeat" description="Cell wall-binding" evidence="2">
    <location>
        <begin position="651"/>
        <end position="670"/>
    </location>
</feature>
<feature type="repeat" description="Cell wall-binding" evidence="2">
    <location>
        <begin position="692"/>
        <end position="711"/>
    </location>
</feature>
<dbReference type="PANTHER" id="PTHR43308">
    <property type="entry name" value="OUTER MEMBRANE PROTEIN ALPHA-RELATED"/>
    <property type="match status" value="1"/>
</dbReference>
<dbReference type="OrthoDB" id="9816455at2"/>